<evidence type="ECO:0000256" key="7">
    <source>
        <dbReference type="RuleBase" id="RU000320"/>
    </source>
</evidence>
<feature type="transmembrane region" description="Helical" evidence="8">
    <location>
        <begin position="199"/>
        <end position="220"/>
    </location>
</feature>
<evidence type="ECO:0000256" key="1">
    <source>
        <dbReference type="ARBA" id="ARBA00004651"/>
    </source>
</evidence>
<feature type="transmembrane region" description="Helical" evidence="8">
    <location>
        <begin position="232"/>
        <end position="252"/>
    </location>
</feature>
<dbReference type="RefSeq" id="WP_008949478.1">
    <property type="nucleotide sequence ID" value="NZ_AHTH01000005.1"/>
</dbReference>
<evidence type="ECO:0000313" key="11">
    <source>
        <dbReference type="Proteomes" id="UP000012046"/>
    </source>
</evidence>
<sequence length="472" mass="50846">MWPAVLLVTLPLAAALLMLLWPRRARVLHFAVAVGLLPLAVSFLLQVTVSGEQQWFLGNWGPLLAIRWQADGLTTLLLLVSVTLHLLVSAYVGSIQRRNPLPAAFWPLSNLLLASLQALWLSRDLFNLYVCLELLGMVAVALVTLSGDKALRPALDYLLYSLFASLCYLLGVALIYAGYGVLDIPMLAGQLEANWLNAVALTLMTLGLMLKAACWPLHLWLPAAHASAPAPVSALLSALVVKGPLFILYLLWTTLAPAAFLPAAAYLLASAALGAMLFGGIAAIRTPYSKSLVAYSTVAQLGYATLALAFILRFNLPEFVAAMWLFVLSHALAKAACFLAIGELQHTLGARQVEQLKGASQTMPLAMFAFAVAGGSLIGLPPSGGFLAKWALLLGLWQSQQFFWLLALVVATLLSAAYVFRVVVLAFDRAAPTAPDFSPQRLPQYLALLPALLVWVMAVFSLPLLTLLKQEL</sequence>
<protein>
    <submittedName>
        <fullName evidence="10">NADH dehydrogenase</fullName>
    </submittedName>
</protein>
<dbReference type="EMBL" id="AHTH01000005">
    <property type="protein sequence ID" value="EHR42066.1"/>
    <property type="molecule type" value="Genomic_DNA"/>
</dbReference>
<evidence type="ECO:0000256" key="5">
    <source>
        <dbReference type="ARBA" id="ARBA00022989"/>
    </source>
</evidence>
<evidence type="ECO:0000256" key="6">
    <source>
        <dbReference type="ARBA" id="ARBA00023136"/>
    </source>
</evidence>
<keyword evidence="6 8" id="KW-0472">Membrane</keyword>
<feature type="transmembrane region" description="Helical" evidence="8">
    <location>
        <begin position="68"/>
        <end position="91"/>
    </location>
</feature>
<accession>H3ZAV2</accession>
<feature type="transmembrane region" description="Helical" evidence="8">
    <location>
        <begin position="264"/>
        <end position="285"/>
    </location>
</feature>
<keyword evidence="4 7" id="KW-0812">Transmembrane</keyword>
<feature type="transmembrane region" description="Helical" evidence="8">
    <location>
        <begin position="157"/>
        <end position="179"/>
    </location>
</feature>
<dbReference type="GO" id="GO:0005886">
    <property type="term" value="C:plasma membrane"/>
    <property type="evidence" value="ECO:0007669"/>
    <property type="project" value="UniProtKB-SubCell"/>
</dbReference>
<proteinExistence type="inferred from homology"/>
<keyword evidence="5 8" id="KW-1133">Transmembrane helix</keyword>
<dbReference type="PANTHER" id="PTHR42703">
    <property type="entry name" value="NADH DEHYDROGENASE"/>
    <property type="match status" value="1"/>
</dbReference>
<feature type="transmembrane region" description="Helical" evidence="8">
    <location>
        <begin position="319"/>
        <end position="341"/>
    </location>
</feature>
<evidence type="ECO:0000256" key="4">
    <source>
        <dbReference type="ARBA" id="ARBA00022692"/>
    </source>
</evidence>
<dbReference type="PRINTS" id="PR01434">
    <property type="entry name" value="NADHDHGNASE5"/>
</dbReference>
<dbReference type="PANTHER" id="PTHR42703:SF1">
    <property type="entry name" value="NA(+)_H(+) ANTIPORTER SUBUNIT D1"/>
    <property type="match status" value="1"/>
</dbReference>
<comment type="caution">
    <text evidence="10">The sequence shown here is derived from an EMBL/GenBank/DDBJ whole genome shotgun (WGS) entry which is preliminary data.</text>
</comment>
<keyword evidence="11" id="KW-1185">Reference proteome</keyword>
<dbReference type="PATRIC" id="fig|1129374.4.peg.459"/>
<name>H3ZAV2_9ALTE</name>
<dbReference type="eggNOG" id="COG0651">
    <property type="taxonomic scope" value="Bacteria"/>
</dbReference>
<dbReference type="InterPro" id="IPR001750">
    <property type="entry name" value="ND/Mrp_TM"/>
</dbReference>
<evidence type="ECO:0000256" key="3">
    <source>
        <dbReference type="ARBA" id="ARBA00022475"/>
    </source>
</evidence>
<feature type="transmembrane region" description="Helical" evidence="8">
    <location>
        <begin position="28"/>
        <end position="48"/>
    </location>
</feature>
<feature type="transmembrane region" description="Helical" evidence="8">
    <location>
        <begin position="103"/>
        <end position="120"/>
    </location>
</feature>
<comment type="subcellular location">
    <subcellularLocation>
        <location evidence="1">Cell membrane</location>
        <topology evidence="1">Multi-pass membrane protein</topology>
    </subcellularLocation>
    <subcellularLocation>
        <location evidence="7">Membrane</location>
        <topology evidence="7">Multi-pass membrane protein</topology>
    </subcellularLocation>
</comment>
<evidence type="ECO:0000259" key="9">
    <source>
        <dbReference type="Pfam" id="PF00361"/>
    </source>
</evidence>
<dbReference type="Pfam" id="PF00361">
    <property type="entry name" value="Proton_antipo_M"/>
    <property type="match status" value="1"/>
</dbReference>
<feature type="transmembrane region" description="Helical" evidence="8">
    <location>
        <begin position="445"/>
        <end position="468"/>
    </location>
</feature>
<evidence type="ECO:0000256" key="8">
    <source>
        <dbReference type="SAM" id="Phobius"/>
    </source>
</evidence>
<feature type="transmembrane region" description="Helical" evidence="8">
    <location>
        <begin position="6"/>
        <end position="21"/>
    </location>
</feature>
<evidence type="ECO:0000313" key="10">
    <source>
        <dbReference type="EMBL" id="EHR42066.1"/>
    </source>
</evidence>
<keyword evidence="3" id="KW-1003">Cell membrane</keyword>
<feature type="transmembrane region" description="Helical" evidence="8">
    <location>
        <begin position="292"/>
        <end position="313"/>
    </location>
</feature>
<dbReference type="AlphaFoldDB" id="H3ZAV2"/>
<dbReference type="STRING" id="1129374.AJE_02276"/>
<dbReference type="InterPro" id="IPR050586">
    <property type="entry name" value="CPA3_Na-H_Antiporter_D"/>
</dbReference>
<dbReference type="Proteomes" id="UP000012046">
    <property type="component" value="Unassembled WGS sequence"/>
</dbReference>
<feature type="transmembrane region" description="Helical" evidence="8">
    <location>
        <begin position="126"/>
        <end position="145"/>
    </location>
</feature>
<feature type="domain" description="NADH:quinone oxidoreductase/Mrp antiporter transmembrane" evidence="9">
    <location>
        <begin position="122"/>
        <end position="415"/>
    </location>
</feature>
<gene>
    <name evidence="10" type="ORF">AJE_02276</name>
</gene>
<evidence type="ECO:0000256" key="2">
    <source>
        <dbReference type="ARBA" id="ARBA00005346"/>
    </source>
</evidence>
<feature type="transmembrane region" description="Helical" evidence="8">
    <location>
        <begin position="402"/>
        <end position="424"/>
    </location>
</feature>
<reference evidence="10 11" key="1">
    <citation type="journal article" date="2012" name="J. Bacteriol.">
        <title>Genome Sequence of Extracellular-Protease-Producing Alishewanella jeotgali Isolated from Traditional Korean Fermented Seafood.</title>
        <authorList>
            <person name="Jung J."/>
            <person name="Chun J."/>
            <person name="Park W."/>
        </authorList>
    </citation>
    <scope>NUCLEOTIDE SEQUENCE [LARGE SCALE GENOMIC DNA]</scope>
    <source>
        <strain evidence="10 11">KCTC 22429</strain>
    </source>
</reference>
<organism evidence="10 11">
    <name type="scientific">Alishewanella jeotgali KCTC 22429</name>
    <dbReference type="NCBI Taxonomy" id="1129374"/>
    <lineage>
        <taxon>Bacteria</taxon>
        <taxon>Pseudomonadati</taxon>
        <taxon>Pseudomonadota</taxon>
        <taxon>Gammaproteobacteria</taxon>
        <taxon>Alteromonadales</taxon>
        <taxon>Alteromonadaceae</taxon>
        <taxon>Alishewanella</taxon>
    </lineage>
</organism>
<feature type="transmembrane region" description="Helical" evidence="8">
    <location>
        <begin position="362"/>
        <end position="382"/>
    </location>
</feature>
<comment type="similarity">
    <text evidence="2">Belongs to the CPA3 antiporters (TC 2.A.63) subunit D family.</text>
</comment>